<comment type="caution">
    <text evidence="1">The sequence shown here is derived from an EMBL/GenBank/DDBJ whole genome shotgun (WGS) entry which is preliminary data.</text>
</comment>
<organism evidence="1 2">
    <name type="scientific">Membranihabitans marinus</name>
    <dbReference type="NCBI Taxonomy" id="1227546"/>
    <lineage>
        <taxon>Bacteria</taxon>
        <taxon>Pseudomonadati</taxon>
        <taxon>Bacteroidota</taxon>
        <taxon>Saprospiria</taxon>
        <taxon>Saprospirales</taxon>
        <taxon>Saprospiraceae</taxon>
        <taxon>Membranihabitans</taxon>
    </lineage>
</organism>
<proteinExistence type="predicted"/>
<dbReference type="Pfam" id="PF04390">
    <property type="entry name" value="LptE"/>
    <property type="match status" value="1"/>
</dbReference>
<dbReference type="RefSeq" id="WP_222581215.1">
    <property type="nucleotide sequence ID" value="NZ_JAHVHU010000017.1"/>
</dbReference>
<evidence type="ECO:0000313" key="2">
    <source>
        <dbReference type="Proteomes" id="UP000753961"/>
    </source>
</evidence>
<name>A0A953HQ20_9BACT</name>
<dbReference type="InterPro" id="IPR007485">
    <property type="entry name" value="LPS_assembly_LptE"/>
</dbReference>
<dbReference type="GO" id="GO:0019867">
    <property type="term" value="C:outer membrane"/>
    <property type="evidence" value="ECO:0007669"/>
    <property type="project" value="InterPro"/>
</dbReference>
<evidence type="ECO:0000313" key="1">
    <source>
        <dbReference type="EMBL" id="MBY5959677.1"/>
    </source>
</evidence>
<dbReference type="AlphaFoldDB" id="A0A953HQ20"/>
<evidence type="ECO:0008006" key="3">
    <source>
        <dbReference type="Google" id="ProtNLM"/>
    </source>
</evidence>
<dbReference type="EMBL" id="JAHVHU010000017">
    <property type="protein sequence ID" value="MBY5959677.1"/>
    <property type="molecule type" value="Genomic_DNA"/>
</dbReference>
<keyword evidence="2" id="KW-1185">Reference proteome</keyword>
<dbReference type="PROSITE" id="PS51257">
    <property type="entry name" value="PROKAR_LIPOPROTEIN"/>
    <property type="match status" value="1"/>
</dbReference>
<reference evidence="1" key="1">
    <citation type="submission" date="2021-06" db="EMBL/GenBank/DDBJ databases">
        <title>44 bacteria genomes isolated from Dapeng, Shenzhen.</title>
        <authorList>
            <person name="Zheng W."/>
            <person name="Yu S."/>
            <person name="Huang Y."/>
        </authorList>
    </citation>
    <scope>NUCLEOTIDE SEQUENCE</scope>
    <source>
        <strain evidence="1">DP5N28-2</strain>
    </source>
</reference>
<gene>
    <name evidence="1" type="ORF">KUV50_16100</name>
</gene>
<dbReference type="Proteomes" id="UP000753961">
    <property type="component" value="Unassembled WGS sequence"/>
</dbReference>
<protein>
    <recommendedName>
        <fullName evidence="3">Lipopolysaccharide-assembly</fullName>
    </recommendedName>
</protein>
<sequence length="168" mass="19433">MITAIRLTIVSVLICTISGCYSFKGVSIPEETTSFYVQDFEISNRALKAPRQLGTVFTDQFKRKVLRESRLNFTETAPDIEFAGEISRFAIRSVAPQPDETTSFSRLDIAIKVDYTDHLNEENNWSKSFSDFRNFDQNVNFLDVQDQLVKEIFEQISEDIFNETFSNW</sequence>
<dbReference type="GO" id="GO:0043165">
    <property type="term" value="P:Gram-negative-bacterium-type cell outer membrane assembly"/>
    <property type="evidence" value="ECO:0007669"/>
    <property type="project" value="InterPro"/>
</dbReference>
<accession>A0A953HQ20</accession>